<feature type="repeat" description="RCC1" evidence="2">
    <location>
        <begin position="228"/>
        <end position="281"/>
    </location>
</feature>
<dbReference type="EMBL" id="JAOPGA020001294">
    <property type="protein sequence ID" value="KAL0486999.1"/>
    <property type="molecule type" value="Genomic_DNA"/>
</dbReference>
<dbReference type="Pfam" id="PF00415">
    <property type="entry name" value="RCC1"/>
    <property type="match status" value="1"/>
</dbReference>
<dbReference type="Gene3D" id="2.130.10.30">
    <property type="entry name" value="Regulator of chromosome condensation 1/beta-lactamase-inhibitor protein II"/>
    <property type="match status" value="1"/>
</dbReference>
<dbReference type="PANTHER" id="PTHR22870:SF466">
    <property type="entry name" value="ANKYRIN REPEAT-CONTAINING PROTEIN"/>
    <property type="match status" value="1"/>
</dbReference>
<dbReference type="AlphaFoldDB" id="A0AAW2ZCD0"/>
<evidence type="ECO:0000256" key="2">
    <source>
        <dbReference type="PROSITE-ProRule" id="PRU00235"/>
    </source>
</evidence>
<dbReference type="Proteomes" id="UP001431209">
    <property type="component" value="Unassembled WGS sequence"/>
</dbReference>
<reference evidence="3 4" key="1">
    <citation type="submission" date="2024-03" db="EMBL/GenBank/DDBJ databases">
        <title>The Acrasis kona genome and developmental transcriptomes reveal deep origins of eukaryotic multicellular pathways.</title>
        <authorList>
            <person name="Sheikh S."/>
            <person name="Fu C.-J."/>
            <person name="Brown M.W."/>
            <person name="Baldauf S.L."/>
        </authorList>
    </citation>
    <scope>NUCLEOTIDE SEQUENCE [LARGE SCALE GENOMIC DNA]</scope>
    <source>
        <strain evidence="3 4">ATCC MYA-3509</strain>
    </source>
</reference>
<sequence>MFEDVDVTTNWCGGGCDLNEIHNKLCWQFRKGYNLIAPPIQHNCKSLHYYTKSSFHRNVLSNVRCIGGAHRSGFYAQTQDGFYHVINQLDVDITVTQSHFFSNVKIVQIASSYSHTLALTDTGRVYVWGSSGANVPALGLGDDYRECPVPTQIEGLPFIRRIFSGNSSCFSFAVTPCGDVFAWGRNSSCQLGLGDGRHRSKPELLESLGRVSCMTSGDAQVFAVDASGLMFSWGLNYPNGILGYNSAVEMVSRPNEVVSMRRLDIQDVFYTNRSVLALSRSCKIYGWDVKESEGRCKMFSEIKLMNNYIVRGLMCGTNNAVVTVQDGEVEKMYVVGAYEDTPNVGDSYSDQHPYIKTLTKKNNNEQYLVGRYCTYLLDSE</sequence>
<protein>
    <submittedName>
        <fullName evidence="3">E3 ubiquitin-protein ligase HERC</fullName>
    </submittedName>
</protein>
<feature type="repeat" description="RCC1" evidence="2">
    <location>
        <begin position="123"/>
        <end position="175"/>
    </location>
</feature>
<dbReference type="InterPro" id="IPR009091">
    <property type="entry name" value="RCC1/BLIP-II"/>
</dbReference>
<evidence type="ECO:0000256" key="1">
    <source>
        <dbReference type="ARBA" id="ARBA00022737"/>
    </source>
</evidence>
<gene>
    <name evidence="3" type="ORF">AKO1_001323</name>
</gene>
<dbReference type="InterPro" id="IPR051210">
    <property type="entry name" value="Ub_ligase/GEF_domain"/>
</dbReference>
<dbReference type="PRINTS" id="PR00633">
    <property type="entry name" value="RCCNDNSATION"/>
</dbReference>
<organism evidence="3 4">
    <name type="scientific">Acrasis kona</name>
    <dbReference type="NCBI Taxonomy" id="1008807"/>
    <lineage>
        <taxon>Eukaryota</taxon>
        <taxon>Discoba</taxon>
        <taxon>Heterolobosea</taxon>
        <taxon>Tetramitia</taxon>
        <taxon>Eutetramitia</taxon>
        <taxon>Acrasidae</taxon>
        <taxon>Acrasis</taxon>
    </lineage>
</organism>
<comment type="caution">
    <text evidence="3">The sequence shown here is derived from an EMBL/GenBank/DDBJ whole genome shotgun (WGS) entry which is preliminary data.</text>
</comment>
<accession>A0AAW2ZCD0</accession>
<dbReference type="PANTHER" id="PTHR22870">
    <property type="entry name" value="REGULATOR OF CHROMOSOME CONDENSATION"/>
    <property type="match status" value="1"/>
</dbReference>
<evidence type="ECO:0000313" key="4">
    <source>
        <dbReference type="Proteomes" id="UP001431209"/>
    </source>
</evidence>
<evidence type="ECO:0000313" key="3">
    <source>
        <dbReference type="EMBL" id="KAL0486999.1"/>
    </source>
</evidence>
<keyword evidence="4" id="KW-1185">Reference proteome</keyword>
<feature type="repeat" description="RCC1" evidence="2">
    <location>
        <begin position="178"/>
        <end position="227"/>
    </location>
</feature>
<proteinExistence type="predicted"/>
<name>A0AAW2ZCD0_9EUKA</name>
<dbReference type="Pfam" id="PF13540">
    <property type="entry name" value="RCC1_2"/>
    <property type="match status" value="1"/>
</dbReference>
<dbReference type="InterPro" id="IPR000408">
    <property type="entry name" value="Reg_chr_condens"/>
</dbReference>
<dbReference type="PROSITE" id="PS50012">
    <property type="entry name" value="RCC1_3"/>
    <property type="match status" value="3"/>
</dbReference>
<dbReference type="SUPFAM" id="SSF50985">
    <property type="entry name" value="RCC1/BLIP-II"/>
    <property type="match status" value="1"/>
</dbReference>
<keyword evidence="1" id="KW-0677">Repeat</keyword>